<dbReference type="InterPro" id="IPR036497">
    <property type="entry name" value="GLTP_sf"/>
</dbReference>
<comment type="caution">
    <text evidence="3">The sequence shown here is derived from an EMBL/GenBank/DDBJ whole genome shotgun (WGS) entry which is preliminary data.</text>
</comment>
<evidence type="ECO:0000256" key="1">
    <source>
        <dbReference type="ARBA" id="ARBA00022448"/>
    </source>
</evidence>
<dbReference type="Gene3D" id="1.10.3520.10">
    <property type="entry name" value="Glycolipid transfer protein"/>
    <property type="match status" value="1"/>
</dbReference>
<dbReference type="InterPro" id="IPR014830">
    <property type="entry name" value="Glycolipid_transfer_prot_dom"/>
</dbReference>
<dbReference type="RefSeq" id="XP_041193190.1">
    <property type="nucleotide sequence ID" value="XM_041335655.1"/>
</dbReference>
<dbReference type="GO" id="GO:0005829">
    <property type="term" value="C:cytosol"/>
    <property type="evidence" value="ECO:0007669"/>
    <property type="project" value="TreeGrafter"/>
</dbReference>
<protein>
    <submittedName>
        <fullName evidence="3">Glycolipid transfer protein domain-containing protein</fullName>
    </submittedName>
</protein>
<keyword evidence="1" id="KW-0813">Transport</keyword>
<dbReference type="PANTHER" id="PTHR10219:SF25">
    <property type="entry name" value="PLECKSTRIN HOMOLOGY DOMAIN-CONTAINING FAMILY A MEMBER 8"/>
    <property type="match status" value="1"/>
</dbReference>
<sequence length="199" mass="22442">MSSRPYFETVKSFVDVPITVNGVETSVFLEASEGLVQLFDLLGSGVFGFVQSDIKGNIGGVRTRYQADSSRCSTLENLVRSEALLEHRHGTGCLIRLTRGLTFLCKALQHMQNDPSIELHVCFKRSYDEVLRPHHTFFVRSLAAVAVRAAPYRRDFYARISQGAPMEKLDAELAKWLSGLDVIVKRLKRFIEEEGYGRI</sequence>
<dbReference type="AlphaFoldDB" id="A0A9P7EC35"/>
<feature type="domain" description="Glycolipid transfer protein" evidence="2">
    <location>
        <begin position="23"/>
        <end position="161"/>
    </location>
</feature>
<evidence type="ECO:0000313" key="3">
    <source>
        <dbReference type="EMBL" id="KAG1816517.1"/>
    </source>
</evidence>
<evidence type="ECO:0000259" key="2">
    <source>
        <dbReference type="Pfam" id="PF08718"/>
    </source>
</evidence>
<dbReference type="SUPFAM" id="SSF110004">
    <property type="entry name" value="Glycolipid transfer protein, GLTP"/>
    <property type="match status" value="1"/>
</dbReference>
<dbReference type="PANTHER" id="PTHR10219">
    <property type="entry name" value="GLYCOLIPID TRANSFER PROTEIN-RELATED"/>
    <property type="match status" value="1"/>
</dbReference>
<dbReference type="GO" id="GO:1902388">
    <property type="term" value="F:ceramide 1-phosphate transfer activity"/>
    <property type="evidence" value="ECO:0007669"/>
    <property type="project" value="TreeGrafter"/>
</dbReference>
<accession>A0A9P7EC35</accession>
<dbReference type="OrthoDB" id="205255at2759"/>
<dbReference type="GO" id="GO:0016020">
    <property type="term" value="C:membrane"/>
    <property type="evidence" value="ECO:0007669"/>
    <property type="project" value="TreeGrafter"/>
</dbReference>
<proteinExistence type="predicted"/>
<dbReference type="EMBL" id="JABBWG010000016">
    <property type="protein sequence ID" value="KAG1816517.1"/>
    <property type="molecule type" value="Genomic_DNA"/>
</dbReference>
<name>A0A9P7EC35_9AGAM</name>
<keyword evidence="4" id="KW-1185">Reference proteome</keyword>
<dbReference type="Pfam" id="PF08718">
    <property type="entry name" value="GLTP"/>
    <property type="match status" value="1"/>
</dbReference>
<dbReference type="GO" id="GO:1902387">
    <property type="term" value="F:ceramide 1-phosphate binding"/>
    <property type="evidence" value="ECO:0007669"/>
    <property type="project" value="TreeGrafter"/>
</dbReference>
<dbReference type="FunFam" id="1.10.3520.10:FF:000001">
    <property type="entry name" value="Pleckstrin domain-containing family A member 8"/>
    <property type="match status" value="1"/>
</dbReference>
<evidence type="ECO:0000313" key="4">
    <source>
        <dbReference type="Proteomes" id="UP000807769"/>
    </source>
</evidence>
<dbReference type="GeneID" id="64629672"/>
<dbReference type="Proteomes" id="UP000807769">
    <property type="component" value="Unassembled WGS sequence"/>
</dbReference>
<gene>
    <name evidence="3" type="ORF">BJ212DRAFT_1355149</name>
</gene>
<reference evidence="3" key="1">
    <citation type="journal article" date="2020" name="New Phytol.">
        <title>Comparative genomics reveals dynamic genome evolution in host specialist ectomycorrhizal fungi.</title>
        <authorList>
            <person name="Lofgren L.A."/>
            <person name="Nguyen N.H."/>
            <person name="Vilgalys R."/>
            <person name="Ruytinx J."/>
            <person name="Liao H.L."/>
            <person name="Branco S."/>
            <person name="Kuo A."/>
            <person name="LaButti K."/>
            <person name="Lipzen A."/>
            <person name="Andreopoulos W."/>
            <person name="Pangilinan J."/>
            <person name="Riley R."/>
            <person name="Hundley H."/>
            <person name="Na H."/>
            <person name="Barry K."/>
            <person name="Grigoriev I.V."/>
            <person name="Stajich J.E."/>
            <person name="Kennedy P.G."/>
        </authorList>
    </citation>
    <scope>NUCLEOTIDE SEQUENCE</scope>
    <source>
        <strain evidence="3">MN1</strain>
    </source>
</reference>
<organism evidence="3 4">
    <name type="scientific">Suillus subaureus</name>
    <dbReference type="NCBI Taxonomy" id="48587"/>
    <lineage>
        <taxon>Eukaryota</taxon>
        <taxon>Fungi</taxon>
        <taxon>Dikarya</taxon>
        <taxon>Basidiomycota</taxon>
        <taxon>Agaricomycotina</taxon>
        <taxon>Agaricomycetes</taxon>
        <taxon>Agaricomycetidae</taxon>
        <taxon>Boletales</taxon>
        <taxon>Suillineae</taxon>
        <taxon>Suillaceae</taxon>
        <taxon>Suillus</taxon>
    </lineage>
</organism>